<feature type="region of interest" description="Disordered" evidence="1">
    <location>
        <begin position="199"/>
        <end position="218"/>
    </location>
</feature>
<feature type="domain" description="DUF58" evidence="3">
    <location>
        <begin position="227"/>
        <end position="401"/>
    </location>
</feature>
<feature type="transmembrane region" description="Helical" evidence="2">
    <location>
        <begin position="20"/>
        <end position="40"/>
    </location>
</feature>
<dbReference type="Pfam" id="PF01882">
    <property type="entry name" value="DUF58"/>
    <property type="match status" value="1"/>
</dbReference>
<feature type="region of interest" description="Disordered" evidence="1">
    <location>
        <begin position="1"/>
        <end position="21"/>
    </location>
</feature>
<evidence type="ECO:0000256" key="1">
    <source>
        <dbReference type="SAM" id="MobiDB-lite"/>
    </source>
</evidence>
<keyword evidence="2" id="KW-0812">Transmembrane</keyword>
<evidence type="ECO:0000313" key="4">
    <source>
        <dbReference type="EMBL" id="MBA8794734.1"/>
    </source>
</evidence>
<reference evidence="4 5" key="1">
    <citation type="submission" date="2020-07" db="EMBL/GenBank/DDBJ databases">
        <title>Sequencing the genomes of 1000 actinobacteria strains.</title>
        <authorList>
            <person name="Klenk H.-P."/>
        </authorList>
    </citation>
    <scope>NUCLEOTIDE SEQUENCE [LARGE SCALE GENOMIC DNA]</scope>
    <source>
        <strain evidence="4 5">DSM 100723</strain>
    </source>
</reference>
<dbReference type="EMBL" id="JACGWT010000003">
    <property type="protein sequence ID" value="MBA8794734.1"/>
    <property type="molecule type" value="Genomic_DNA"/>
</dbReference>
<sequence length="467" mass="50821">MSLPDSTPGGRPPPTVDRTHWRRGAGIGVPVLIAVVILAVGILSGRVEVAGLALPVLLSVAWSLHRRPDAAEPEEGTGRVEVTAGDHDAGAGRIGGRVVWRPGPRSEQLRVTVSAPGHTAARMVLGRRPRATDPAPDAEGGVRAVPVSMRSVRTGRRPVFGVEAVETCAGQVRIRPAQQLPPIAVTVLPTARGLRELPLPPRLQGLTGPHGSTRAGDGGDLRDINLFLPGDRLRRIDWRVTARHAGPGRLTDLYVRRTFATADATVMLVLDSRDEVGADVRTWGDVSAVREDQPTSLDHARDAAATVARSYLEAGDRVGLDDLGRLRRPVPPAGGRRQLDRLRQRIAVSEPDGEPKQRRRVPRLPSGCLIVLFSTFLDDEAMWLAQQWRSSGHRVVAVDVLPVLRLTELDPRQRVAYRIVAMERRDRLAALARSDVEVVRWLADPADPGQPPLDVAMTALARRRVRR</sequence>
<evidence type="ECO:0000256" key="2">
    <source>
        <dbReference type="SAM" id="Phobius"/>
    </source>
</evidence>
<protein>
    <recommendedName>
        <fullName evidence="3">DUF58 domain-containing protein</fullName>
    </recommendedName>
</protein>
<dbReference type="PANTHER" id="PTHR33608:SF14">
    <property type="entry name" value="POSSIBLE CONSERVED SECRETED PROTEIN"/>
    <property type="match status" value="1"/>
</dbReference>
<evidence type="ECO:0000313" key="5">
    <source>
        <dbReference type="Proteomes" id="UP000523079"/>
    </source>
</evidence>
<keyword evidence="2" id="KW-1133">Transmembrane helix</keyword>
<keyword evidence="5" id="KW-1185">Reference proteome</keyword>
<feature type="region of interest" description="Disordered" evidence="1">
    <location>
        <begin position="68"/>
        <end position="95"/>
    </location>
</feature>
<keyword evidence="2" id="KW-0472">Membrane</keyword>
<proteinExistence type="predicted"/>
<accession>A0A7W3IT35</accession>
<organism evidence="4 5">
    <name type="scientific">Microlunatus kandeliicorticis</name>
    <dbReference type="NCBI Taxonomy" id="1759536"/>
    <lineage>
        <taxon>Bacteria</taxon>
        <taxon>Bacillati</taxon>
        <taxon>Actinomycetota</taxon>
        <taxon>Actinomycetes</taxon>
        <taxon>Propionibacteriales</taxon>
        <taxon>Propionibacteriaceae</taxon>
        <taxon>Microlunatus</taxon>
    </lineage>
</organism>
<gene>
    <name evidence="4" type="ORF">FHX74_002353</name>
</gene>
<dbReference type="InterPro" id="IPR002881">
    <property type="entry name" value="DUF58"/>
</dbReference>
<comment type="caution">
    <text evidence="4">The sequence shown here is derived from an EMBL/GenBank/DDBJ whole genome shotgun (WGS) entry which is preliminary data.</text>
</comment>
<evidence type="ECO:0000259" key="3">
    <source>
        <dbReference type="Pfam" id="PF01882"/>
    </source>
</evidence>
<dbReference type="AlphaFoldDB" id="A0A7W3IT35"/>
<dbReference type="RefSeq" id="WP_182560279.1">
    <property type="nucleotide sequence ID" value="NZ_JACGWT010000003.1"/>
</dbReference>
<dbReference type="PANTHER" id="PTHR33608">
    <property type="entry name" value="BLL2464 PROTEIN"/>
    <property type="match status" value="1"/>
</dbReference>
<dbReference type="Proteomes" id="UP000523079">
    <property type="component" value="Unassembled WGS sequence"/>
</dbReference>
<name>A0A7W3IT35_9ACTN</name>